<dbReference type="RefSeq" id="WP_184683514.1">
    <property type="nucleotide sequence ID" value="NZ_JACHLL010000004.1"/>
</dbReference>
<feature type="signal peptide" evidence="1">
    <location>
        <begin position="1"/>
        <end position="21"/>
    </location>
</feature>
<proteinExistence type="predicted"/>
<name>A0A7X0BW58_9PSED</name>
<dbReference type="EMBL" id="JACHLL010000004">
    <property type="protein sequence ID" value="MBB6342194.1"/>
    <property type="molecule type" value="Genomic_DNA"/>
</dbReference>
<dbReference type="SUPFAM" id="SSF53850">
    <property type="entry name" value="Periplasmic binding protein-like II"/>
    <property type="match status" value="1"/>
</dbReference>
<feature type="chain" id="PRO_5030977544" evidence="1">
    <location>
        <begin position="22"/>
        <end position="270"/>
    </location>
</feature>
<keyword evidence="1" id="KW-0732">Signal</keyword>
<keyword evidence="3" id="KW-1185">Reference proteome</keyword>
<dbReference type="Proteomes" id="UP000557193">
    <property type="component" value="Unassembled WGS sequence"/>
</dbReference>
<evidence type="ECO:0000256" key="1">
    <source>
        <dbReference type="SAM" id="SignalP"/>
    </source>
</evidence>
<dbReference type="Gene3D" id="3.40.190.10">
    <property type="entry name" value="Periplasmic binding protein-like II"/>
    <property type="match status" value="2"/>
</dbReference>
<organism evidence="2 3">
    <name type="scientific">Pseudomonas fluvialis</name>
    <dbReference type="NCBI Taxonomy" id="1793966"/>
    <lineage>
        <taxon>Bacteria</taxon>
        <taxon>Pseudomonadati</taxon>
        <taxon>Pseudomonadota</taxon>
        <taxon>Gammaproteobacteria</taxon>
        <taxon>Pseudomonadales</taxon>
        <taxon>Pseudomonadaceae</taxon>
        <taxon>Pseudomonas</taxon>
    </lineage>
</organism>
<evidence type="ECO:0000313" key="3">
    <source>
        <dbReference type="Proteomes" id="UP000557193"/>
    </source>
</evidence>
<evidence type="ECO:0000313" key="2">
    <source>
        <dbReference type="EMBL" id="MBB6342194.1"/>
    </source>
</evidence>
<comment type="caution">
    <text evidence="2">The sequence shown here is derived from an EMBL/GenBank/DDBJ whole genome shotgun (WGS) entry which is preliminary data.</text>
</comment>
<dbReference type="AlphaFoldDB" id="A0A7X0BW58"/>
<protein>
    <submittedName>
        <fullName evidence="2">Polar amino acid transport system substrate-binding protein</fullName>
    </submittedName>
</protein>
<accession>A0A7X0BW58</accession>
<reference evidence="2 3" key="1">
    <citation type="submission" date="2020-08" db="EMBL/GenBank/DDBJ databases">
        <title>Functional genomics of gut bacteria from endangered species of beetles.</title>
        <authorList>
            <person name="Carlos-Shanley C."/>
        </authorList>
    </citation>
    <scope>NUCLEOTIDE SEQUENCE [LARGE SCALE GENOMIC DNA]</scope>
    <source>
        <strain evidence="2 3">S00202</strain>
    </source>
</reference>
<sequence length="270" mass="29673">MSVQRMLGVVLLQLLLGVAQAECTRDILVPFSDVGVDLRLVDGKRGGISVDYLDEVSRRTGCRFVYIDVPRARAWWMLAHAQADVVPGAIQADWRDESGVFYDQFVMEGVSLLSLRSAPLKLDSSKSILASGLRFAFVRGHDYGPLTAGLVHVLEARGQLALVKDPGTMLRMLQAGRVDGAIVMASIVTTEAEQLGLNEGLSGQGINDLEWGTTGIYLSKISLPAADRELLERTFRELNEEGFYVRGYQQLQAGMPVWVGAGFRYGREPR</sequence>
<gene>
    <name evidence="2" type="ORF">HNP49_002376</name>
</gene>